<reference evidence="3 4" key="1">
    <citation type="submission" date="2019-06" db="EMBL/GenBank/DDBJ databases">
        <title>Sequencing the genomes of 1000 actinobacteria strains.</title>
        <authorList>
            <person name="Klenk H.-P."/>
        </authorList>
    </citation>
    <scope>NUCLEOTIDE SEQUENCE [LARGE SCALE GENOMIC DNA]</scope>
    <source>
        <strain evidence="3 4">DSM 24683</strain>
    </source>
</reference>
<feature type="transmembrane region" description="Helical" evidence="2">
    <location>
        <begin position="273"/>
        <end position="294"/>
    </location>
</feature>
<keyword evidence="2" id="KW-0472">Membrane</keyword>
<protein>
    <recommendedName>
        <fullName evidence="5">Membrane protein YfhO</fullName>
    </recommendedName>
</protein>
<feature type="transmembrane region" description="Helical" evidence="2">
    <location>
        <begin position="142"/>
        <end position="158"/>
    </location>
</feature>
<evidence type="ECO:0000313" key="4">
    <source>
        <dbReference type="Proteomes" id="UP000318380"/>
    </source>
</evidence>
<dbReference type="AlphaFoldDB" id="A0A561BXU5"/>
<feature type="region of interest" description="Disordered" evidence="1">
    <location>
        <begin position="1"/>
        <end position="21"/>
    </location>
</feature>
<feature type="transmembrane region" description="Helical" evidence="2">
    <location>
        <begin position="343"/>
        <end position="363"/>
    </location>
</feature>
<feature type="transmembrane region" description="Helical" evidence="2">
    <location>
        <begin position="119"/>
        <end position="136"/>
    </location>
</feature>
<feature type="transmembrane region" description="Helical" evidence="2">
    <location>
        <begin position="370"/>
        <end position="388"/>
    </location>
</feature>
<feature type="transmembrane region" description="Helical" evidence="2">
    <location>
        <begin position="95"/>
        <end position="112"/>
    </location>
</feature>
<keyword evidence="4" id="KW-1185">Reference proteome</keyword>
<evidence type="ECO:0008006" key="5">
    <source>
        <dbReference type="Google" id="ProtNLM"/>
    </source>
</evidence>
<name>A0A561BXU5_9ACTN</name>
<feature type="transmembrane region" description="Helical" evidence="2">
    <location>
        <begin position="206"/>
        <end position="225"/>
    </location>
</feature>
<feature type="transmembrane region" description="Helical" evidence="2">
    <location>
        <begin position="538"/>
        <end position="565"/>
    </location>
</feature>
<evidence type="ECO:0000256" key="1">
    <source>
        <dbReference type="SAM" id="MobiDB-lite"/>
    </source>
</evidence>
<feature type="transmembrane region" description="Helical" evidence="2">
    <location>
        <begin position="301"/>
        <end position="323"/>
    </location>
</feature>
<keyword evidence="2" id="KW-1133">Transmembrane helix</keyword>
<accession>A0A561BXU5</accession>
<dbReference type="Proteomes" id="UP000318380">
    <property type="component" value="Unassembled WGS sequence"/>
</dbReference>
<gene>
    <name evidence="3" type="ORF">FB561_4878</name>
</gene>
<comment type="caution">
    <text evidence="3">The sequence shown here is derived from an EMBL/GenBank/DDBJ whole genome shotgun (WGS) entry which is preliminary data.</text>
</comment>
<evidence type="ECO:0000313" key="3">
    <source>
        <dbReference type="EMBL" id="TWD83709.1"/>
    </source>
</evidence>
<sequence length="575" mass="59949">MEGGTTRPVRRARGRSAGPSTRLAPWGWPVLLTVLITAPLLAPGYVVGYDLVFVPDLTLRRDLFGVTTALPRAVPSDVVVALLDELAGGQALNKSVLVAVPLLAGLGVTALWRDLRLGGPLAGAAAVALYVWNPFVAERLRLGAWALLIGYAALPWLVRSALKLRRGDGWAGFLIASALCALTASGGVVGLLVGGLIVLWPGGTKRWPLVGALVLNLPWLVAGLARTTAATTDPASVPAFAARDEGYGGVLPTLLTLGGVWNANVVPGSRGDLVPVVLAFVMLAASVVGVVLWYRRDRIVIALILAAVLSVGIGLVGVLAPSAFATVVDRVPGAGLFRDGQRFLGPLALLEAIGFGAAVAALLKVSPLKWLVGATAALLPIAALPQLIGAGLKVSQYPADWEQARTVIAAGGPSGEFIPWPFESYRAPTWNGRRPVLDPMPRYFDRAAVVPDELIVGGHRLAGEDPRASAVATALRTAVRTGADPTSELLGQGVGWIVVDREAGGPQPRQLIPRLSEVFTGPTVAVYRLDGTPTPQRVAPWVAVFVFTAWAAAVAVLLAAIAGLAGDLHRRRSSL</sequence>
<dbReference type="RefSeq" id="WP_238335023.1">
    <property type="nucleotide sequence ID" value="NZ_VIVK01000001.1"/>
</dbReference>
<keyword evidence="2" id="KW-0812">Transmembrane</keyword>
<feature type="transmembrane region" description="Helical" evidence="2">
    <location>
        <begin position="246"/>
        <end position="267"/>
    </location>
</feature>
<dbReference type="EMBL" id="VIVK01000001">
    <property type="protein sequence ID" value="TWD83709.1"/>
    <property type="molecule type" value="Genomic_DNA"/>
</dbReference>
<proteinExistence type="predicted"/>
<organism evidence="3 4">
    <name type="scientific">Kribbella amoyensis</name>
    <dbReference type="NCBI Taxonomy" id="996641"/>
    <lineage>
        <taxon>Bacteria</taxon>
        <taxon>Bacillati</taxon>
        <taxon>Actinomycetota</taxon>
        <taxon>Actinomycetes</taxon>
        <taxon>Propionibacteriales</taxon>
        <taxon>Kribbellaceae</taxon>
        <taxon>Kribbella</taxon>
    </lineage>
</organism>
<evidence type="ECO:0000256" key="2">
    <source>
        <dbReference type="SAM" id="Phobius"/>
    </source>
</evidence>
<feature type="transmembrane region" description="Helical" evidence="2">
    <location>
        <begin position="170"/>
        <end position="200"/>
    </location>
</feature>
<feature type="transmembrane region" description="Helical" evidence="2">
    <location>
        <begin position="26"/>
        <end position="51"/>
    </location>
</feature>